<dbReference type="AlphaFoldDB" id="A0A1S2VDW9"/>
<evidence type="ECO:0000313" key="1">
    <source>
        <dbReference type="EMBL" id="OIN56475.1"/>
    </source>
</evidence>
<accession>A0A1S2VDW9</accession>
<evidence type="ECO:0000313" key="2">
    <source>
        <dbReference type="Proteomes" id="UP000181790"/>
    </source>
</evidence>
<dbReference type="Proteomes" id="UP000181790">
    <property type="component" value="Unassembled WGS sequence"/>
</dbReference>
<gene>
    <name evidence="1" type="ORF">BLX24_24460</name>
</gene>
<reference evidence="1 2" key="1">
    <citation type="submission" date="2016-10" db="EMBL/GenBank/DDBJ databases">
        <title>Arsenicibacter rosenii gen. nov., sp. nov., an efficient arsenic-methylating bacterium isolated from an arsenic-contaminated paddy soil.</title>
        <authorList>
            <person name="Huang K."/>
        </authorList>
    </citation>
    <scope>NUCLEOTIDE SEQUENCE [LARGE SCALE GENOMIC DNA]</scope>
    <source>
        <strain evidence="1 2">SM-1</strain>
    </source>
</reference>
<proteinExistence type="predicted"/>
<dbReference type="OrthoDB" id="595022at2"/>
<sequence length="140" mass="15861">MKNHVDLRIHSVLDIAFSVRHIDFVDPSRIAYQVSGKLLNVQPDPKLLGFETEVICAQQDENKDRVEVMRYVNQMTFYIENMEEVINESVNGKPKIDKALARILLDITIPTIRGILIGKTAGTGLEKCYLPLIKADKLIP</sequence>
<dbReference type="RefSeq" id="WP_071505860.1">
    <property type="nucleotide sequence ID" value="NZ_MORL01000022.1"/>
</dbReference>
<name>A0A1S2VDW9_9BACT</name>
<comment type="caution">
    <text evidence="1">The sequence shown here is derived from an EMBL/GenBank/DDBJ whole genome shotgun (WGS) entry which is preliminary data.</text>
</comment>
<keyword evidence="2" id="KW-1185">Reference proteome</keyword>
<protein>
    <submittedName>
        <fullName evidence="1">Uncharacterized protein</fullName>
    </submittedName>
</protein>
<dbReference type="EMBL" id="MORL01000022">
    <property type="protein sequence ID" value="OIN56475.1"/>
    <property type="molecule type" value="Genomic_DNA"/>
</dbReference>
<organism evidence="1 2">
    <name type="scientific">Arsenicibacter rosenii</name>
    <dbReference type="NCBI Taxonomy" id="1750698"/>
    <lineage>
        <taxon>Bacteria</taxon>
        <taxon>Pseudomonadati</taxon>
        <taxon>Bacteroidota</taxon>
        <taxon>Cytophagia</taxon>
        <taxon>Cytophagales</taxon>
        <taxon>Spirosomataceae</taxon>
        <taxon>Arsenicibacter</taxon>
    </lineage>
</organism>